<evidence type="ECO:0000313" key="3">
    <source>
        <dbReference type="Proteomes" id="UP000199223"/>
    </source>
</evidence>
<feature type="transmembrane region" description="Helical" evidence="1">
    <location>
        <begin position="12"/>
        <end position="31"/>
    </location>
</feature>
<organism evidence="2 3">
    <name type="scientific">Deinococcus reticulitermitis</name>
    <dbReference type="NCBI Taxonomy" id="856736"/>
    <lineage>
        <taxon>Bacteria</taxon>
        <taxon>Thermotogati</taxon>
        <taxon>Deinococcota</taxon>
        <taxon>Deinococci</taxon>
        <taxon>Deinococcales</taxon>
        <taxon>Deinococcaceae</taxon>
        <taxon>Deinococcus</taxon>
    </lineage>
</organism>
<reference evidence="3" key="1">
    <citation type="submission" date="2016-10" db="EMBL/GenBank/DDBJ databases">
        <authorList>
            <person name="Varghese N."/>
            <person name="Submissions S."/>
        </authorList>
    </citation>
    <scope>NUCLEOTIDE SEQUENCE [LARGE SCALE GENOMIC DNA]</scope>
    <source>
        <strain evidence="3">CGMCC 1.10218</strain>
    </source>
</reference>
<dbReference type="EMBL" id="FNZA01000011">
    <property type="protein sequence ID" value="SEJ59551.1"/>
    <property type="molecule type" value="Genomic_DNA"/>
</dbReference>
<keyword evidence="1" id="KW-1133">Transmembrane helix</keyword>
<dbReference type="OrthoDB" id="74229at2"/>
<sequence>MNQTFSFVGSSGLNLGVLAAGLILAFGVWRGRRDLGTSGAGEVMVATILTGFVPVLLFLLPDFARPTFGRTPAVPWPFLISGPLGLALGFVPLWVAVGWMERIRQATSLGLEPRSPRPEARQSPWIRALLLAAFAVFGLMLLYSTRR</sequence>
<keyword evidence="1" id="KW-0472">Membrane</keyword>
<dbReference type="AlphaFoldDB" id="A0A1H7A1T5"/>
<evidence type="ECO:0000313" key="2">
    <source>
        <dbReference type="EMBL" id="SEJ59551.1"/>
    </source>
</evidence>
<keyword evidence="3" id="KW-1185">Reference proteome</keyword>
<feature type="transmembrane region" description="Helical" evidence="1">
    <location>
        <begin position="43"/>
        <end position="64"/>
    </location>
</feature>
<dbReference type="RefSeq" id="WP_092264884.1">
    <property type="nucleotide sequence ID" value="NZ_FNZA01000011.1"/>
</dbReference>
<feature type="transmembrane region" description="Helical" evidence="1">
    <location>
        <begin position="76"/>
        <end position="97"/>
    </location>
</feature>
<evidence type="ECO:0000256" key="1">
    <source>
        <dbReference type="SAM" id="Phobius"/>
    </source>
</evidence>
<dbReference type="STRING" id="856736.SAMN04488058_11183"/>
<protein>
    <submittedName>
        <fullName evidence="2">Uncharacterized protein</fullName>
    </submittedName>
</protein>
<proteinExistence type="predicted"/>
<keyword evidence="1" id="KW-0812">Transmembrane</keyword>
<feature type="transmembrane region" description="Helical" evidence="1">
    <location>
        <begin position="124"/>
        <end position="143"/>
    </location>
</feature>
<gene>
    <name evidence="2" type="ORF">SAMN04488058_11183</name>
</gene>
<name>A0A1H7A1T5_9DEIO</name>
<dbReference type="Proteomes" id="UP000199223">
    <property type="component" value="Unassembled WGS sequence"/>
</dbReference>
<accession>A0A1H7A1T5</accession>